<dbReference type="EMBL" id="PSQJ01000013">
    <property type="protein sequence ID" value="PTL86077.1"/>
    <property type="molecule type" value="Genomic_DNA"/>
</dbReference>
<evidence type="ECO:0000313" key="3">
    <source>
        <dbReference type="Proteomes" id="UP000240811"/>
    </source>
</evidence>
<dbReference type="InterPro" id="IPR057447">
    <property type="entry name" value="Bbp19-like_phage"/>
</dbReference>
<comment type="caution">
    <text evidence="2">The sequence shown here is derived from an EMBL/GenBank/DDBJ whole genome shotgun (WGS) entry which is preliminary data.</text>
</comment>
<organism evidence="2 3">
    <name type="scientific">Candidatus Liberibacter europaeus</name>
    <dbReference type="NCBI Taxonomy" id="744859"/>
    <lineage>
        <taxon>Bacteria</taxon>
        <taxon>Pseudomonadati</taxon>
        <taxon>Pseudomonadota</taxon>
        <taxon>Alphaproteobacteria</taxon>
        <taxon>Hyphomicrobiales</taxon>
        <taxon>Rhizobiaceae</taxon>
        <taxon>Liberibacter</taxon>
    </lineage>
</organism>
<dbReference type="AlphaFoldDB" id="A0A2T4VWC8"/>
<reference evidence="3" key="1">
    <citation type="submission" date="2018-02" db="EMBL/GenBank/DDBJ databases">
        <title>Genome sequence of Candidatus Liberibacter europaeus.</title>
        <authorList>
            <person name="Frampton R.A."/>
            <person name="Thompson S.M."/>
            <person name="David C."/>
            <person name="Addison S.M."/>
            <person name="Smith G.R."/>
        </authorList>
    </citation>
    <scope>NUCLEOTIDE SEQUENCE [LARGE SCALE GENOMIC DNA]</scope>
</reference>
<dbReference type="Proteomes" id="UP000240811">
    <property type="component" value="Unassembled WGS sequence"/>
</dbReference>
<proteinExistence type="predicted"/>
<evidence type="ECO:0000259" key="1">
    <source>
        <dbReference type="Pfam" id="PF25181"/>
    </source>
</evidence>
<dbReference type="Pfam" id="PF25181">
    <property type="entry name" value="Phage_Bbp19"/>
    <property type="match status" value="1"/>
</dbReference>
<evidence type="ECO:0000313" key="2">
    <source>
        <dbReference type="EMBL" id="PTL86077.1"/>
    </source>
</evidence>
<accession>A0A2T4VWC8</accession>
<gene>
    <name evidence="2" type="ORF">C4617_05555</name>
</gene>
<name>A0A2T4VWC8_9HYPH</name>
<feature type="domain" description="Bbp19-like phage" evidence="1">
    <location>
        <begin position="37"/>
        <end position="96"/>
    </location>
</feature>
<protein>
    <recommendedName>
        <fullName evidence="1">Bbp19-like phage domain-containing protein</fullName>
    </recommendedName>
</protein>
<sequence>MDYKSISEGLNEAFGGSVDIEKVEQRLIEMDYKQAQYKQVYATPEGKWVLQNILNQCGLFLPTKSDNPIDIAMKSAERNIALYILSQLNLGFEEIYSAVYMELINSVGKQVD</sequence>